<name>A0A3E2TA64_9FIRM</name>
<sequence>MDKFTEAERYALNCTDNIQADVNETELKILVTRSLRIPADVNETELKILVTRSLRFDPEVMFELSVSFGAVLDFDEKRKSEYDWRNINMADEIKENGEFVLSNLFSRISLLIGQITGSFGQQPLILAPTLAPDEN</sequence>
<reference evidence="1 2" key="1">
    <citation type="submission" date="2018-08" db="EMBL/GenBank/DDBJ databases">
        <title>A genome reference for cultivated species of the human gut microbiota.</title>
        <authorList>
            <person name="Zou Y."/>
            <person name="Xue W."/>
            <person name="Luo G."/>
        </authorList>
    </citation>
    <scope>NUCLEOTIDE SEQUENCE [LARGE SCALE GENOMIC DNA]</scope>
    <source>
        <strain evidence="1 2">AF45-17</strain>
    </source>
</reference>
<evidence type="ECO:0000313" key="1">
    <source>
        <dbReference type="EMBL" id="RGB71343.1"/>
    </source>
</evidence>
<accession>A0A3E2TA64</accession>
<proteinExistence type="predicted"/>
<evidence type="ECO:0000313" key="2">
    <source>
        <dbReference type="Proteomes" id="UP000260773"/>
    </source>
</evidence>
<dbReference type="Proteomes" id="UP000260773">
    <property type="component" value="Unassembled WGS sequence"/>
</dbReference>
<comment type="caution">
    <text evidence="1">The sequence shown here is derived from an EMBL/GenBank/DDBJ whole genome shotgun (WGS) entry which is preliminary data.</text>
</comment>
<protein>
    <submittedName>
        <fullName evidence="1">Uncharacterized protein</fullName>
    </submittedName>
</protein>
<dbReference type="EMBL" id="QVEP01000105">
    <property type="protein sequence ID" value="RGB71343.1"/>
    <property type="molecule type" value="Genomic_DNA"/>
</dbReference>
<dbReference type="AlphaFoldDB" id="A0A3E2TA64"/>
<organism evidence="1 2">
    <name type="scientific">Coprococcus catus</name>
    <dbReference type="NCBI Taxonomy" id="116085"/>
    <lineage>
        <taxon>Bacteria</taxon>
        <taxon>Bacillati</taxon>
        <taxon>Bacillota</taxon>
        <taxon>Clostridia</taxon>
        <taxon>Lachnospirales</taxon>
        <taxon>Lachnospiraceae</taxon>
        <taxon>Coprococcus</taxon>
    </lineage>
</organism>
<gene>
    <name evidence="1" type="ORF">DW070_17395</name>
</gene>